<dbReference type="EMBL" id="BART01038689">
    <property type="protein sequence ID" value="GAH06852.1"/>
    <property type="molecule type" value="Genomic_DNA"/>
</dbReference>
<comment type="caution">
    <text evidence="1">The sequence shown here is derived from an EMBL/GenBank/DDBJ whole genome shotgun (WGS) entry which is preliminary data.</text>
</comment>
<organism evidence="1">
    <name type="scientific">marine sediment metagenome</name>
    <dbReference type="NCBI Taxonomy" id="412755"/>
    <lineage>
        <taxon>unclassified sequences</taxon>
        <taxon>metagenomes</taxon>
        <taxon>ecological metagenomes</taxon>
    </lineage>
</organism>
<gene>
    <name evidence="1" type="ORF">S01H4_64025</name>
</gene>
<evidence type="ECO:0000313" key="1">
    <source>
        <dbReference type="EMBL" id="GAH06852.1"/>
    </source>
</evidence>
<proteinExistence type="predicted"/>
<dbReference type="AlphaFoldDB" id="X1CGR9"/>
<sequence>MGLKISTDLVERFPGLRVLVVVRRVTLGCVEFAVPGDTLEDKLRILESHKMWLELVNDGLDEKRLNNILEILPNFNTPIRSVQAFLLHDLRMLSAKDKDQKIAVRHVEETIKIASKV</sequence>
<protein>
    <submittedName>
        <fullName evidence="1">Uncharacterized protein</fullName>
    </submittedName>
</protein>
<name>X1CGR9_9ZZZZ</name>
<feature type="non-terminal residue" evidence="1">
    <location>
        <position position="117"/>
    </location>
</feature>
<reference evidence="1" key="1">
    <citation type="journal article" date="2014" name="Front. Microbiol.">
        <title>High frequency of phylogenetically diverse reductive dehalogenase-homologous genes in deep subseafloor sedimentary metagenomes.</title>
        <authorList>
            <person name="Kawai M."/>
            <person name="Futagami T."/>
            <person name="Toyoda A."/>
            <person name="Takaki Y."/>
            <person name="Nishi S."/>
            <person name="Hori S."/>
            <person name="Arai W."/>
            <person name="Tsubouchi T."/>
            <person name="Morono Y."/>
            <person name="Uchiyama I."/>
            <person name="Ito T."/>
            <person name="Fujiyama A."/>
            <person name="Inagaki F."/>
            <person name="Takami H."/>
        </authorList>
    </citation>
    <scope>NUCLEOTIDE SEQUENCE</scope>
    <source>
        <strain evidence="1">Expedition CK06-06</strain>
    </source>
</reference>
<accession>X1CGR9</accession>